<dbReference type="Pfam" id="PF13175">
    <property type="entry name" value="AAA_15"/>
    <property type="match status" value="1"/>
</dbReference>
<name>A0ABZ2GJL6_9BURK</name>
<dbReference type="PANTHER" id="PTHR43581">
    <property type="entry name" value="ATP/GTP PHOSPHATASE"/>
    <property type="match status" value="1"/>
</dbReference>
<accession>A0ABZ2GJL6</accession>
<dbReference type="EMBL" id="CP142523">
    <property type="protein sequence ID" value="WWO44233.1"/>
    <property type="molecule type" value="Genomic_DNA"/>
</dbReference>
<evidence type="ECO:0000313" key="2">
    <source>
        <dbReference type="EMBL" id="WWO44233.1"/>
    </source>
</evidence>
<dbReference type="Gene3D" id="3.40.50.300">
    <property type="entry name" value="P-loop containing nucleotide triphosphate hydrolases"/>
    <property type="match status" value="1"/>
</dbReference>
<evidence type="ECO:0000313" key="3">
    <source>
        <dbReference type="Proteomes" id="UP001373909"/>
    </source>
</evidence>
<keyword evidence="3" id="KW-1185">Reference proteome</keyword>
<proteinExistence type="predicted"/>
<dbReference type="Proteomes" id="UP001373909">
    <property type="component" value="Chromosome"/>
</dbReference>
<dbReference type="SUPFAM" id="SSF52540">
    <property type="entry name" value="P-loop containing nucleoside triphosphate hydrolases"/>
    <property type="match status" value="1"/>
</dbReference>
<gene>
    <name evidence="2" type="ORF">OPV09_16055</name>
</gene>
<organism evidence="2 3">
    <name type="scientific">Janthinobacterium aestuarii</name>
    <dbReference type="NCBI Taxonomy" id="2985511"/>
    <lineage>
        <taxon>Bacteria</taxon>
        <taxon>Pseudomonadati</taxon>
        <taxon>Pseudomonadota</taxon>
        <taxon>Betaproteobacteria</taxon>
        <taxon>Burkholderiales</taxon>
        <taxon>Oxalobacteraceae</taxon>
        <taxon>Janthinobacterium</taxon>
    </lineage>
</organism>
<dbReference type="InterPro" id="IPR027417">
    <property type="entry name" value="P-loop_NTPase"/>
</dbReference>
<dbReference type="PANTHER" id="PTHR43581:SF3">
    <property type="entry name" value="AAA+ ATPASE DOMAIN-CONTAINING PROTEIN"/>
    <property type="match status" value="1"/>
</dbReference>
<dbReference type="InterPro" id="IPR041685">
    <property type="entry name" value="AAA_GajA/Old/RecF-like"/>
</dbReference>
<protein>
    <submittedName>
        <fullName evidence="2">AAA family ATPase</fullName>
    </submittedName>
</protein>
<dbReference type="PROSITE" id="PS51257">
    <property type="entry name" value="PROKAR_LIPOPROTEIN"/>
    <property type="match status" value="1"/>
</dbReference>
<evidence type="ECO:0000259" key="1">
    <source>
        <dbReference type="SMART" id="SM00382"/>
    </source>
</evidence>
<sequence>MLKKIAINGHGLFSNLSFPLSSACDAGTNYKTVIIGPNGTGKSTILSCIADALTIECSERKIKSLIGIDYSYDLEAEMAGKALLISSSDISSGGNFGKGKILAISSTPNDRFPFLAKNSVRKSEHYVYLGLKTASNNIFFSNMKEKMFQDMLLICRSTRRVNGALEVLNKLGFNSKFSITLERGSNFAAFNDSGRRKLHSNAMAGSASFQNAAFRGFVTSDFYIENEVAIKDFLTSIENDASAQANLSTISRNKKLFDKLTMISRLTEAKILTIKTLSIFSNNGIDLHQSSSGEFNILRIFLSIIAHVENDSVIMIDEPEISLHPNWQIDFLSILDAALVGFLGCHSLIATHSHFLLSNLEGRNSTILALQFNHERGEIFVDALDVNSYGWSPEHTLYQVFGVTGFRNKYLELDLRIIIDYMSNDSGSFRKFKESLGRIRKFNITEIDPLFKLINKAEKIIKEKS</sequence>
<dbReference type="InterPro" id="IPR051396">
    <property type="entry name" value="Bact_Antivir_Def_Nuclease"/>
</dbReference>
<dbReference type="SMART" id="SM00382">
    <property type="entry name" value="AAA"/>
    <property type="match status" value="1"/>
</dbReference>
<reference evidence="2 3" key="1">
    <citation type="submission" date="2024-01" db="EMBL/GenBank/DDBJ databases">
        <title>Draft genome sequences of nine bacterial species from freshwater ponds near Washington, DC.</title>
        <authorList>
            <person name="Pavloudi C."/>
            <person name="Oliver L."/>
            <person name="Slattery K."/>
            <person name="Lissner G."/>
            <person name="Saw J.H."/>
        </authorList>
    </citation>
    <scope>NUCLEOTIDE SEQUENCE [LARGE SCALE GENOMIC DNA]</scope>
    <source>
        <strain evidence="3">TB1-E2</strain>
    </source>
</reference>
<dbReference type="RefSeq" id="WP_338678749.1">
    <property type="nucleotide sequence ID" value="NZ_CP142523.1"/>
</dbReference>
<feature type="domain" description="AAA+ ATPase" evidence="1">
    <location>
        <begin position="28"/>
        <end position="378"/>
    </location>
</feature>
<dbReference type="InterPro" id="IPR003593">
    <property type="entry name" value="AAA+_ATPase"/>
</dbReference>